<feature type="transmembrane region" description="Helical" evidence="2">
    <location>
        <begin position="145"/>
        <end position="167"/>
    </location>
</feature>
<accession>A0A8H3GCZ5</accession>
<evidence type="ECO:0000256" key="2">
    <source>
        <dbReference type="SAM" id="Phobius"/>
    </source>
</evidence>
<evidence type="ECO:0000256" key="1">
    <source>
        <dbReference type="SAM" id="MobiDB-lite"/>
    </source>
</evidence>
<name>A0A8H3GCZ5_9AGAM</name>
<feature type="transmembrane region" description="Helical" evidence="2">
    <location>
        <begin position="122"/>
        <end position="139"/>
    </location>
</feature>
<feature type="transmembrane region" description="Helical" evidence="2">
    <location>
        <begin position="79"/>
        <end position="101"/>
    </location>
</feature>
<feature type="domain" description="DUF7598" evidence="3">
    <location>
        <begin position="81"/>
        <end position="140"/>
    </location>
</feature>
<reference evidence="4" key="1">
    <citation type="submission" date="2021-01" db="EMBL/GenBank/DDBJ databases">
        <authorList>
            <person name="Kaushik A."/>
        </authorList>
    </citation>
    <scope>NUCLEOTIDE SEQUENCE</scope>
    <source>
        <strain evidence="4">AG6-10EEA</strain>
    </source>
</reference>
<dbReference type="EMBL" id="CAJMXA010000835">
    <property type="protein sequence ID" value="CAE6444385.1"/>
    <property type="molecule type" value="Genomic_DNA"/>
</dbReference>
<proteinExistence type="predicted"/>
<dbReference type="InterPro" id="IPR056019">
    <property type="entry name" value="DUF7598"/>
</dbReference>
<evidence type="ECO:0000313" key="4">
    <source>
        <dbReference type="EMBL" id="CAE6444385.1"/>
    </source>
</evidence>
<protein>
    <recommendedName>
        <fullName evidence="3">DUF7598 domain-containing protein</fullName>
    </recommendedName>
</protein>
<keyword evidence="2" id="KW-0812">Transmembrane</keyword>
<feature type="transmembrane region" description="Helical" evidence="2">
    <location>
        <begin position="12"/>
        <end position="37"/>
    </location>
</feature>
<dbReference type="Pfam" id="PF24535">
    <property type="entry name" value="DUF7598"/>
    <property type="match status" value="1"/>
</dbReference>
<sequence>MLPLGLNAYTFLGLNAVRALSILTLILVFASSIMVMVDDVNAVRRGNDVPTGPLTDASGNEFDIDCDYFEASTVPLQPAGVFFAILNRLFIIAQCLVLILAELGWPQTFFKNFLPVLGPDHGVGILGAMQVFLGAAVLSHHVPTFALVSAFFLFSIGLLNIILGLVFRSGIHARRALLSWRNKAPSALTDKVDRATAAVDYATDMYSHYRSNSKASDLEKQSSHDEKHGEWESHSQKSHSEEKFQPFIGLGFGRKGQENAEKKGFIISKPLESLPKYAPKQFQLSASFGNGRTDKP</sequence>
<organism evidence="4 5">
    <name type="scientific">Rhizoctonia solani</name>
    <dbReference type="NCBI Taxonomy" id="456999"/>
    <lineage>
        <taxon>Eukaryota</taxon>
        <taxon>Fungi</taxon>
        <taxon>Dikarya</taxon>
        <taxon>Basidiomycota</taxon>
        <taxon>Agaricomycotina</taxon>
        <taxon>Agaricomycetes</taxon>
        <taxon>Cantharellales</taxon>
        <taxon>Ceratobasidiaceae</taxon>
        <taxon>Rhizoctonia</taxon>
    </lineage>
</organism>
<dbReference type="Proteomes" id="UP000663853">
    <property type="component" value="Unassembled WGS sequence"/>
</dbReference>
<dbReference type="AlphaFoldDB" id="A0A8H3GCZ5"/>
<evidence type="ECO:0000259" key="3">
    <source>
        <dbReference type="Pfam" id="PF24535"/>
    </source>
</evidence>
<gene>
    <name evidence="4" type="ORF">RDB_LOCUS40471</name>
</gene>
<comment type="caution">
    <text evidence="4">The sequence shown here is derived from an EMBL/GenBank/DDBJ whole genome shotgun (WGS) entry which is preliminary data.</text>
</comment>
<feature type="region of interest" description="Disordered" evidence="1">
    <location>
        <begin position="212"/>
        <end position="242"/>
    </location>
</feature>
<evidence type="ECO:0000313" key="5">
    <source>
        <dbReference type="Proteomes" id="UP000663853"/>
    </source>
</evidence>
<keyword evidence="2" id="KW-1133">Transmembrane helix</keyword>
<feature type="compositionally biased region" description="Basic and acidic residues" evidence="1">
    <location>
        <begin position="216"/>
        <end position="242"/>
    </location>
</feature>
<keyword evidence="2" id="KW-0472">Membrane</keyword>